<sequence>MSSRGGKRRQVLQLGSASKLHRYGYSKEFHSLNKKGKAGLVPSLVGECSDTDSEDIEDVEDQVVGDVHDEDDQMTSEHT</sequence>
<feature type="region of interest" description="Disordered" evidence="1">
    <location>
        <begin position="45"/>
        <end position="79"/>
    </location>
</feature>
<name>A0A0B7BYQ2_9EUPU</name>
<accession>A0A0B7BYQ2</accession>
<organism evidence="2">
    <name type="scientific">Arion vulgaris</name>
    <dbReference type="NCBI Taxonomy" id="1028688"/>
    <lineage>
        <taxon>Eukaryota</taxon>
        <taxon>Metazoa</taxon>
        <taxon>Spiralia</taxon>
        <taxon>Lophotrochozoa</taxon>
        <taxon>Mollusca</taxon>
        <taxon>Gastropoda</taxon>
        <taxon>Heterobranchia</taxon>
        <taxon>Euthyneura</taxon>
        <taxon>Panpulmonata</taxon>
        <taxon>Eupulmonata</taxon>
        <taxon>Stylommatophora</taxon>
        <taxon>Helicina</taxon>
        <taxon>Arionoidea</taxon>
        <taxon>Arionidae</taxon>
        <taxon>Arion</taxon>
    </lineage>
</organism>
<protein>
    <submittedName>
        <fullName evidence="2">Uncharacterized protein</fullName>
    </submittedName>
</protein>
<gene>
    <name evidence="2" type="primary">ORF215417</name>
</gene>
<proteinExistence type="predicted"/>
<dbReference type="AlphaFoldDB" id="A0A0B7BYQ2"/>
<evidence type="ECO:0000256" key="1">
    <source>
        <dbReference type="SAM" id="MobiDB-lite"/>
    </source>
</evidence>
<feature type="non-terminal residue" evidence="2">
    <location>
        <position position="79"/>
    </location>
</feature>
<feature type="compositionally biased region" description="Acidic residues" evidence="1">
    <location>
        <begin position="49"/>
        <end position="79"/>
    </location>
</feature>
<reference evidence="2" key="1">
    <citation type="submission" date="2014-12" db="EMBL/GenBank/DDBJ databases">
        <title>Insight into the proteome of Arion vulgaris.</title>
        <authorList>
            <person name="Aradska J."/>
            <person name="Bulat T."/>
            <person name="Smidak R."/>
            <person name="Sarate P."/>
            <person name="Gangsoo J."/>
            <person name="Sialana F."/>
            <person name="Bilban M."/>
            <person name="Lubec G."/>
        </authorList>
    </citation>
    <scope>NUCLEOTIDE SEQUENCE</scope>
    <source>
        <tissue evidence="2">Skin</tissue>
    </source>
</reference>
<evidence type="ECO:0000313" key="2">
    <source>
        <dbReference type="EMBL" id="CEK97315.1"/>
    </source>
</evidence>
<dbReference type="EMBL" id="HACG01050450">
    <property type="protein sequence ID" value="CEK97315.1"/>
    <property type="molecule type" value="Transcribed_RNA"/>
</dbReference>